<evidence type="ECO:0000313" key="3">
    <source>
        <dbReference type="Proteomes" id="UP001175211"/>
    </source>
</evidence>
<comment type="caution">
    <text evidence="2">The sequence shown here is derived from an EMBL/GenBank/DDBJ whole genome shotgun (WGS) entry which is preliminary data.</text>
</comment>
<proteinExistence type="predicted"/>
<dbReference type="Pfam" id="PF06985">
    <property type="entry name" value="HET"/>
    <property type="match status" value="1"/>
</dbReference>
<dbReference type="GeneID" id="85364570"/>
<reference evidence="2" key="1">
    <citation type="submission" date="2023-06" db="EMBL/GenBank/DDBJ databases">
        <authorList>
            <consortium name="Lawrence Berkeley National Laboratory"/>
            <person name="Ahrendt S."/>
            <person name="Sahu N."/>
            <person name="Indic B."/>
            <person name="Wong-Bajracharya J."/>
            <person name="Merenyi Z."/>
            <person name="Ke H.-M."/>
            <person name="Monk M."/>
            <person name="Kocsube S."/>
            <person name="Drula E."/>
            <person name="Lipzen A."/>
            <person name="Balint B."/>
            <person name="Henrissat B."/>
            <person name="Andreopoulos B."/>
            <person name="Martin F.M."/>
            <person name="Harder C.B."/>
            <person name="Rigling D."/>
            <person name="Ford K.L."/>
            <person name="Foster G.D."/>
            <person name="Pangilinan J."/>
            <person name="Papanicolaou A."/>
            <person name="Barry K."/>
            <person name="LaButti K."/>
            <person name="Viragh M."/>
            <person name="Koriabine M."/>
            <person name="Yan M."/>
            <person name="Riley R."/>
            <person name="Champramary S."/>
            <person name="Plett K.L."/>
            <person name="Tsai I.J."/>
            <person name="Slot J."/>
            <person name="Sipos G."/>
            <person name="Plett J."/>
            <person name="Nagy L.G."/>
            <person name="Grigoriev I.V."/>
        </authorList>
    </citation>
    <scope>NUCLEOTIDE SEQUENCE</scope>
    <source>
        <strain evidence="2">CCBAS 213</strain>
    </source>
</reference>
<name>A0AA39JCA4_ARMTA</name>
<evidence type="ECO:0000313" key="2">
    <source>
        <dbReference type="EMBL" id="KAK0439958.1"/>
    </source>
</evidence>
<dbReference type="RefSeq" id="XP_060323407.1">
    <property type="nucleotide sequence ID" value="XM_060481022.1"/>
</dbReference>
<dbReference type="EMBL" id="JAUEPS010000081">
    <property type="protein sequence ID" value="KAK0439958.1"/>
    <property type="molecule type" value="Genomic_DNA"/>
</dbReference>
<dbReference type="Proteomes" id="UP001175211">
    <property type="component" value="Unassembled WGS sequence"/>
</dbReference>
<sequence length="576" mass="66568">MPICIVDGGMHEVALPTWALNWLQLRELTCFNYEKLPKVTLSALTETGKAGSTIPVPMQRSYTGTMPVIPSALADIPCADLGMSGVLKELNATLGTSYTLDNPILPSILESFIRQDYDFGTLYANLRPYWYDLTSVESIHKSWNQDQKMRQKIVTNNRLPNGNIPPRHIWDLYANRVVPYWVANKIWPRAISHAWVSDEERISVWTPINGFEWPVPIPKDVDLNLVRIEMLNLGAEYVWLDVLCLRQEGGKREDLRREEWKVDVPTIGAIYRNGTDTVVYYLSGLGRPFCFKSGDLESDRCWFRRAWTLQEVSSYYIIGGMTGTYGMDEYMRKIVDERLQSLKYVRGWNVLDILLEMQNRVSTKPLDKVAGLVYLLFQKSIPIYDETQSEEEAWDLLVDVMAMRHHRDLLFFYPEPGNGHRHWQPSWKQVMTMPHLPQTRSALFSAVTWPKETDANWCECTCIVWGIVRGLGEVSNTGIPRKGKLMIKDLFGTSHTFKVITDHAYPIPDGSYTLIGAGYFSVDILEHWVVGHWQQRWDHWHGTFEKVSVIRIADPEQDWNPAQHYIATLYHRMFLC</sequence>
<evidence type="ECO:0000259" key="1">
    <source>
        <dbReference type="Pfam" id="PF06985"/>
    </source>
</evidence>
<gene>
    <name evidence="2" type="ORF">EV420DRAFT_1769361</name>
</gene>
<dbReference type="AlphaFoldDB" id="A0AA39JCA4"/>
<dbReference type="InterPro" id="IPR010730">
    <property type="entry name" value="HET"/>
</dbReference>
<keyword evidence="3" id="KW-1185">Reference proteome</keyword>
<accession>A0AA39JCA4</accession>
<feature type="domain" description="Heterokaryon incompatibility" evidence="1">
    <location>
        <begin position="190"/>
        <end position="281"/>
    </location>
</feature>
<organism evidence="2 3">
    <name type="scientific">Armillaria tabescens</name>
    <name type="common">Ringless honey mushroom</name>
    <name type="synonym">Agaricus tabescens</name>
    <dbReference type="NCBI Taxonomy" id="1929756"/>
    <lineage>
        <taxon>Eukaryota</taxon>
        <taxon>Fungi</taxon>
        <taxon>Dikarya</taxon>
        <taxon>Basidiomycota</taxon>
        <taxon>Agaricomycotina</taxon>
        <taxon>Agaricomycetes</taxon>
        <taxon>Agaricomycetidae</taxon>
        <taxon>Agaricales</taxon>
        <taxon>Marasmiineae</taxon>
        <taxon>Physalacriaceae</taxon>
        <taxon>Desarmillaria</taxon>
    </lineage>
</organism>
<protein>
    <recommendedName>
        <fullName evidence="1">Heterokaryon incompatibility domain-containing protein</fullName>
    </recommendedName>
</protein>